<dbReference type="AlphaFoldDB" id="A0A1Y2G1J0"/>
<dbReference type="EMBL" id="MCGR01000003">
    <property type="protein sequence ID" value="ORY90735.1"/>
    <property type="molecule type" value="Genomic_DNA"/>
</dbReference>
<evidence type="ECO:0000256" key="1">
    <source>
        <dbReference type="ARBA" id="ARBA00001917"/>
    </source>
</evidence>
<gene>
    <name evidence="7" type="ORF">BCR35DRAFT_286948</name>
</gene>
<dbReference type="InParanoid" id="A0A1Y2G1J0"/>
<dbReference type="STRING" id="106004.A0A1Y2G1J0"/>
<dbReference type="Gene3D" id="3.20.20.70">
    <property type="entry name" value="Aldolase class I"/>
    <property type="match status" value="1"/>
</dbReference>
<comment type="cofactor">
    <cofactor evidence="1">
        <name>FMN</name>
        <dbReference type="ChEBI" id="CHEBI:58210"/>
    </cofactor>
</comment>
<comment type="caution">
    <text evidence="7">The sequence shown here is derived from an EMBL/GenBank/DDBJ whole genome shotgun (WGS) entry which is preliminary data.</text>
</comment>
<evidence type="ECO:0000256" key="2">
    <source>
        <dbReference type="ARBA" id="ARBA00022630"/>
    </source>
</evidence>
<evidence type="ECO:0000313" key="8">
    <source>
        <dbReference type="Proteomes" id="UP000193467"/>
    </source>
</evidence>
<dbReference type="Pfam" id="PF00724">
    <property type="entry name" value="Oxidored_FMN"/>
    <property type="match status" value="1"/>
</dbReference>
<organism evidence="7 8">
    <name type="scientific">Leucosporidium creatinivorum</name>
    <dbReference type="NCBI Taxonomy" id="106004"/>
    <lineage>
        <taxon>Eukaryota</taxon>
        <taxon>Fungi</taxon>
        <taxon>Dikarya</taxon>
        <taxon>Basidiomycota</taxon>
        <taxon>Pucciniomycotina</taxon>
        <taxon>Microbotryomycetes</taxon>
        <taxon>Leucosporidiales</taxon>
        <taxon>Leucosporidium</taxon>
    </lineage>
</organism>
<name>A0A1Y2G1J0_9BASI</name>
<keyword evidence="8" id="KW-1185">Reference proteome</keyword>
<dbReference type="InterPro" id="IPR044152">
    <property type="entry name" value="YqjM-like"/>
</dbReference>
<keyword evidence="2" id="KW-0285">Flavoprotein</keyword>
<dbReference type="GO" id="GO:0003959">
    <property type="term" value="F:NADPH dehydrogenase activity"/>
    <property type="evidence" value="ECO:0007669"/>
    <property type="project" value="InterPro"/>
</dbReference>
<proteinExistence type="predicted"/>
<dbReference type="FunCoup" id="A0A1Y2G1J0">
    <property type="interactions" value="1"/>
</dbReference>
<dbReference type="PANTHER" id="PTHR43303:SF4">
    <property type="entry name" value="NADPH DEHYDROGENASE C23G7.10C-RELATED"/>
    <property type="match status" value="1"/>
</dbReference>
<evidence type="ECO:0000256" key="4">
    <source>
        <dbReference type="ARBA" id="ARBA00022857"/>
    </source>
</evidence>
<accession>A0A1Y2G1J0</accession>
<feature type="domain" description="NADH:flavin oxidoreductase/NADH oxidase N-terminal" evidence="6">
    <location>
        <begin position="55"/>
        <end position="409"/>
    </location>
</feature>
<protein>
    <submittedName>
        <fullName evidence="7">NADH:flavin oxidoreductase/NADH oxidase</fullName>
    </submittedName>
</protein>
<evidence type="ECO:0000259" key="6">
    <source>
        <dbReference type="Pfam" id="PF00724"/>
    </source>
</evidence>
<sequence>MSEFDENRYRSSTTANGALLTVSAPGAGEFCPLTVPRPGSFLSPVKPSSSFKVPKLLQPLKLRSLEFKNRIFLSPMAQYSCEPGTGNPSRYHLVHYGQFAMRGIGCIMTEATAISPNGRMTPEDVGIWHDRHIPRWRAITDFVHSQGGYMGLQLNHAGRRGSVYTPQLLGEHPDLESHVCPPEAGGWTDVWSPSAIPYYEKYITPKQMSLSDIETFKNDWLAAVLRGIKAGFDVIELHASHGYLLHSFMSPISNRRTDKYGGSLENRMRLILEIALMTRQTWPQDKPVFCRLSVTDHHAEGEKDSQGAYISWGEEQSKIMIAELVRIGIDLVDCTSGGLDAKQKVAAEPGHNVPLAKAMKAAFPNLPLGSVGLIKTAAQAEAILQSGDADVIHLGRELLRQADFVLNAATEMGAVVQLPAQWHRAITWSDLVIPGP</sequence>
<dbReference type="InterPro" id="IPR013785">
    <property type="entry name" value="Aldolase_TIM"/>
</dbReference>
<evidence type="ECO:0000256" key="3">
    <source>
        <dbReference type="ARBA" id="ARBA00022643"/>
    </source>
</evidence>
<evidence type="ECO:0000256" key="5">
    <source>
        <dbReference type="ARBA" id="ARBA00023002"/>
    </source>
</evidence>
<keyword evidence="4" id="KW-0521">NADP</keyword>
<dbReference type="GO" id="GO:0050661">
    <property type="term" value="F:NADP binding"/>
    <property type="evidence" value="ECO:0007669"/>
    <property type="project" value="InterPro"/>
</dbReference>
<dbReference type="Proteomes" id="UP000193467">
    <property type="component" value="Unassembled WGS sequence"/>
</dbReference>
<dbReference type="CDD" id="cd02932">
    <property type="entry name" value="OYE_YqiM_FMN"/>
    <property type="match status" value="1"/>
</dbReference>
<keyword evidence="5" id="KW-0560">Oxidoreductase</keyword>
<dbReference type="InterPro" id="IPR001155">
    <property type="entry name" value="OxRdtase_FMN_N"/>
</dbReference>
<reference evidence="7 8" key="1">
    <citation type="submission" date="2016-07" db="EMBL/GenBank/DDBJ databases">
        <title>Pervasive Adenine N6-methylation of Active Genes in Fungi.</title>
        <authorList>
            <consortium name="DOE Joint Genome Institute"/>
            <person name="Mondo S.J."/>
            <person name="Dannebaum R.O."/>
            <person name="Kuo R.C."/>
            <person name="Labutti K."/>
            <person name="Haridas S."/>
            <person name="Kuo A."/>
            <person name="Salamov A."/>
            <person name="Ahrendt S.R."/>
            <person name="Lipzen A."/>
            <person name="Sullivan W."/>
            <person name="Andreopoulos W.B."/>
            <person name="Clum A."/>
            <person name="Lindquist E."/>
            <person name="Daum C."/>
            <person name="Ramamoorthy G.K."/>
            <person name="Gryganskyi A."/>
            <person name="Culley D."/>
            <person name="Magnuson J.K."/>
            <person name="James T.Y."/>
            <person name="O'Malley M.A."/>
            <person name="Stajich J.E."/>
            <person name="Spatafora J.W."/>
            <person name="Visel A."/>
            <person name="Grigoriev I.V."/>
        </authorList>
    </citation>
    <scope>NUCLEOTIDE SEQUENCE [LARGE SCALE GENOMIC DNA]</scope>
    <source>
        <strain evidence="7 8">62-1032</strain>
    </source>
</reference>
<keyword evidence="3" id="KW-0288">FMN</keyword>
<dbReference type="PANTHER" id="PTHR43303">
    <property type="entry name" value="NADPH DEHYDROGENASE C23G7.10C-RELATED"/>
    <property type="match status" value="1"/>
</dbReference>
<evidence type="ECO:0000313" key="7">
    <source>
        <dbReference type="EMBL" id="ORY90735.1"/>
    </source>
</evidence>
<dbReference type="SUPFAM" id="SSF51395">
    <property type="entry name" value="FMN-linked oxidoreductases"/>
    <property type="match status" value="1"/>
</dbReference>
<dbReference type="OrthoDB" id="72788at2759"/>
<dbReference type="GO" id="GO:0010181">
    <property type="term" value="F:FMN binding"/>
    <property type="evidence" value="ECO:0007669"/>
    <property type="project" value="InterPro"/>
</dbReference>